<evidence type="ECO:0000259" key="1">
    <source>
        <dbReference type="Pfam" id="PF01323"/>
    </source>
</evidence>
<dbReference type="Proteomes" id="UP000031575">
    <property type="component" value="Unassembled WGS sequence"/>
</dbReference>
<dbReference type="SUPFAM" id="SSF52833">
    <property type="entry name" value="Thioredoxin-like"/>
    <property type="match status" value="1"/>
</dbReference>
<keyword evidence="3" id="KW-1185">Reference proteome</keyword>
<dbReference type="OrthoDB" id="1930760at2759"/>
<evidence type="ECO:0000313" key="3">
    <source>
        <dbReference type="Proteomes" id="UP000031575"/>
    </source>
</evidence>
<dbReference type="InterPro" id="IPR001853">
    <property type="entry name" value="DSBA-like_thioredoxin_dom"/>
</dbReference>
<dbReference type="GeneID" id="63680267"/>
<dbReference type="Pfam" id="PF01323">
    <property type="entry name" value="DSBA"/>
    <property type="match status" value="1"/>
</dbReference>
<dbReference type="RefSeq" id="XP_040617018.1">
    <property type="nucleotide sequence ID" value="XM_040765346.1"/>
</dbReference>
<organism evidence="2 3">
    <name type="scientific">Sporothrix brasiliensis 5110</name>
    <dbReference type="NCBI Taxonomy" id="1398154"/>
    <lineage>
        <taxon>Eukaryota</taxon>
        <taxon>Fungi</taxon>
        <taxon>Dikarya</taxon>
        <taxon>Ascomycota</taxon>
        <taxon>Pezizomycotina</taxon>
        <taxon>Sordariomycetes</taxon>
        <taxon>Sordariomycetidae</taxon>
        <taxon>Ophiostomatales</taxon>
        <taxon>Ophiostomataceae</taxon>
        <taxon>Sporothrix</taxon>
    </lineage>
</organism>
<accession>A0A0C2FCX9</accession>
<dbReference type="InterPro" id="IPR036249">
    <property type="entry name" value="Thioredoxin-like_sf"/>
</dbReference>
<name>A0A0C2FCX9_9PEZI</name>
<dbReference type="GO" id="GO:0016491">
    <property type="term" value="F:oxidoreductase activity"/>
    <property type="evidence" value="ECO:0007669"/>
    <property type="project" value="InterPro"/>
</dbReference>
<comment type="caution">
    <text evidence="2">The sequence shown here is derived from an EMBL/GenBank/DDBJ whole genome shotgun (WGS) entry which is preliminary data.</text>
</comment>
<dbReference type="VEuPathDB" id="FungiDB:SPBR_07092"/>
<dbReference type="PANTHER" id="PTHR13887:SF41">
    <property type="entry name" value="THIOREDOXIN SUPERFAMILY PROTEIN"/>
    <property type="match status" value="1"/>
</dbReference>
<proteinExistence type="predicted"/>
<dbReference type="PANTHER" id="PTHR13887">
    <property type="entry name" value="GLUTATHIONE S-TRANSFERASE KAPPA"/>
    <property type="match status" value="1"/>
</dbReference>
<dbReference type="AlphaFoldDB" id="A0A0C2FCX9"/>
<dbReference type="CDD" id="cd03024">
    <property type="entry name" value="DsbA_FrnE"/>
    <property type="match status" value="1"/>
</dbReference>
<feature type="domain" description="DSBA-like thioredoxin" evidence="1">
    <location>
        <begin position="6"/>
        <end position="209"/>
    </location>
</feature>
<evidence type="ECO:0000313" key="2">
    <source>
        <dbReference type="EMBL" id="KIH89008.1"/>
    </source>
</evidence>
<reference evidence="2 3" key="1">
    <citation type="journal article" date="2014" name="BMC Genomics">
        <title>Comparative genomics of the major fungal agents of human and animal Sporotrichosis: Sporothrix schenckii and Sporothrix brasiliensis.</title>
        <authorList>
            <person name="Teixeira M.M."/>
            <person name="de Almeida L.G."/>
            <person name="Kubitschek-Barreira P."/>
            <person name="Alves F.L."/>
            <person name="Kioshima E.S."/>
            <person name="Abadio A.K."/>
            <person name="Fernandes L."/>
            <person name="Derengowski L.S."/>
            <person name="Ferreira K.S."/>
            <person name="Souza R.C."/>
            <person name="Ruiz J.C."/>
            <person name="de Andrade N.C."/>
            <person name="Paes H.C."/>
            <person name="Nicola A.M."/>
            <person name="Albuquerque P."/>
            <person name="Gerber A.L."/>
            <person name="Martins V.P."/>
            <person name="Peconick L.D."/>
            <person name="Neto A.V."/>
            <person name="Chaucanez C.B."/>
            <person name="Silva P.A."/>
            <person name="Cunha O.L."/>
            <person name="de Oliveira F.F."/>
            <person name="dos Santos T.C."/>
            <person name="Barros A.L."/>
            <person name="Soares M.A."/>
            <person name="de Oliveira L.M."/>
            <person name="Marini M.M."/>
            <person name="Villalobos-Duno H."/>
            <person name="Cunha M.M."/>
            <person name="de Hoog S."/>
            <person name="da Silveira J.F."/>
            <person name="Henrissat B."/>
            <person name="Nino-Vega G.A."/>
            <person name="Cisalpino P.S."/>
            <person name="Mora-Montes H.M."/>
            <person name="Almeida S.R."/>
            <person name="Stajich J.E."/>
            <person name="Lopes-Bezerra L.M."/>
            <person name="Vasconcelos A.T."/>
            <person name="Felipe M.S."/>
        </authorList>
    </citation>
    <scope>NUCLEOTIDE SEQUENCE [LARGE SCALE GENOMIC DNA]</scope>
    <source>
        <strain evidence="2 3">5110</strain>
    </source>
</reference>
<dbReference type="EMBL" id="AWTV01000009">
    <property type="protein sequence ID" value="KIH89008.1"/>
    <property type="molecule type" value="Genomic_DNA"/>
</dbReference>
<sequence>MSTINVKIISDVVCPFCYLGKKRLEKAIDVYKKTVPGGADDRFDVSWQPFYLDPNAPKTSVPTKQRLAQKFGADRAEALNARMRAMGAAEGINFTHEGKVGNTRDAHRIIQLAKTQGADKEDSVVSSLFRSYFEEGGDITSHDDLAAAAERGGLDAATVRDWLSSDKGGTEVDTSVSEAFQHGVHGVPHFIINDSAEVSGAQDVQTFVGEFLRAKKNARWCSGCHGHVVVAVEFPFAAPSVAVHTLKPLCLLRHFGLVLLGTLEENVDVDVAAATATATAIAATSSPPDLTAATAVCRRGAALGRADGGPVVTSPAATLKTVWRRLEDDAATPAPESPAPDTAVEGASAGVVLAAGSGAGTEKSARSCASVSRMRLVMSSL</sequence>
<protein>
    <recommendedName>
        <fullName evidence="1">DSBA-like thioredoxin domain-containing protein</fullName>
    </recommendedName>
</protein>
<gene>
    <name evidence="2" type="ORF">SPBR_07092</name>
</gene>
<dbReference type="Gene3D" id="3.40.30.10">
    <property type="entry name" value="Glutaredoxin"/>
    <property type="match status" value="1"/>
</dbReference>
<dbReference type="HOGENOM" id="CLU_725984_0_0_1"/>